<name>A0A412J6Q9_9FIRM</name>
<dbReference type="Proteomes" id="UP000285274">
    <property type="component" value="Unassembled WGS sequence"/>
</dbReference>
<dbReference type="SUPFAM" id="SSF51445">
    <property type="entry name" value="(Trans)glycosidases"/>
    <property type="match status" value="1"/>
</dbReference>
<dbReference type="EMBL" id="QRVM01000008">
    <property type="protein sequence ID" value="RGS48027.1"/>
    <property type="molecule type" value="Genomic_DNA"/>
</dbReference>
<organism evidence="5 6">
    <name type="scientific">Holdemanella biformis</name>
    <dbReference type="NCBI Taxonomy" id="1735"/>
    <lineage>
        <taxon>Bacteria</taxon>
        <taxon>Bacillati</taxon>
        <taxon>Bacillota</taxon>
        <taxon>Erysipelotrichia</taxon>
        <taxon>Erysipelotrichales</taxon>
        <taxon>Erysipelotrichaceae</taxon>
        <taxon>Holdemanella</taxon>
    </lineage>
</organism>
<dbReference type="InterPro" id="IPR033132">
    <property type="entry name" value="GH_1_N_CS"/>
</dbReference>
<proteinExistence type="inferred from homology"/>
<gene>
    <name evidence="5" type="ORF">DWX92_03345</name>
</gene>
<dbReference type="InterPro" id="IPR001360">
    <property type="entry name" value="Glyco_hydro_1"/>
</dbReference>
<comment type="caution">
    <text evidence="5">The sequence shown here is derived from an EMBL/GenBank/DDBJ whole genome shotgun (WGS) entry which is preliminary data.</text>
</comment>
<evidence type="ECO:0000256" key="3">
    <source>
        <dbReference type="ARBA" id="ARBA00023295"/>
    </source>
</evidence>
<dbReference type="InterPro" id="IPR017853">
    <property type="entry name" value="GH"/>
</dbReference>
<accession>A0A412J6Q9</accession>
<dbReference type="GO" id="GO:0005829">
    <property type="term" value="C:cytosol"/>
    <property type="evidence" value="ECO:0007669"/>
    <property type="project" value="TreeGrafter"/>
</dbReference>
<sequence>MDNKFPKDFLWGASTSAYQVEGAATSHGKKLSQQDVINKDSYEKFGFATAEIASDEYHHYKEDVALMKEMGFKAYRFSIAWSRVFPDGTGPVNEEGIQYYRDLIDELKANDIEPIVTLYHYDLPMALVDKYDGWISREVVKDFEYYARYVINEFKDKVKYWTTINEQSIIVQFIEQKCYIPEKYKGNNQIRYQINHHMNLAHAIACKLVHELVPNGLVGAAIGYAPVYPLTSKPEDVMAAQNANDLHNQYYLDIYFKGHYTKSAMIYLEKTGMAPKIEPGDMELIKEGYSDFLALNYYASECAKACPEDGKEICFAGVNRSGKKGEMSGYETQPGFFEMCKNPNLDTTDWDWAIDPTGLEYIFRDIYCRYEKPLMITENGLGAYDELTEDGKIHDEYRIDYLRAHIKAMKKAMDYGVEVLAYCPWSAVDLLSTSNGVKKRYGFIYVDRTDDDPKECARIRKDSFYWYQKVIQSQGADLES</sequence>
<dbReference type="Pfam" id="PF00232">
    <property type="entry name" value="Glyco_hydro_1"/>
    <property type="match status" value="1"/>
</dbReference>
<dbReference type="PANTHER" id="PTHR10353">
    <property type="entry name" value="GLYCOSYL HYDROLASE"/>
    <property type="match status" value="1"/>
</dbReference>
<evidence type="ECO:0000256" key="1">
    <source>
        <dbReference type="ARBA" id="ARBA00010838"/>
    </source>
</evidence>
<evidence type="ECO:0000313" key="6">
    <source>
        <dbReference type="Proteomes" id="UP000285274"/>
    </source>
</evidence>
<reference evidence="5 6" key="1">
    <citation type="submission" date="2018-08" db="EMBL/GenBank/DDBJ databases">
        <title>A genome reference for cultivated species of the human gut microbiota.</title>
        <authorList>
            <person name="Zou Y."/>
            <person name="Xue W."/>
            <person name="Luo G."/>
        </authorList>
    </citation>
    <scope>NUCLEOTIDE SEQUENCE [LARGE SCALE GENOMIC DNA]</scope>
    <source>
        <strain evidence="5 6">AF22-10AC</strain>
    </source>
</reference>
<dbReference type="Gene3D" id="3.20.20.80">
    <property type="entry name" value="Glycosidases"/>
    <property type="match status" value="1"/>
</dbReference>
<protein>
    <submittedName>
        <fullName evidence="5">Glycoside hydrolase family 1 protein</fullName>
    </submittedName>
</protein>
<keyword evidence="2 5" id="KW-0378">Hydrolase</keyword>
<dbReference type="PANTHER" id="PTHR10353:SF136">
    <property type="entry name" value="ARYL-PHOSPHO-BETA-D-GLUCOSIDASE BGLC"/>
    <property type="match status" value="1"/>
</dbReference>
<dbReference type="PRINTS" id="PR00131">
    <property type="entry name" value="GLHYDRLASE1"/>
</dbReference>
<dbReference type="PROSITE" id="PS00653">
    <property type="entry name" value="GLYCOSYL_HYDROL_F1_2"/>
    <property type="match status" value="1"/>
</dbReference>
<evidence type="ECO:0000256" key="4">
    <source>
        <dbReference type="RuleBase" id="RU003690"/>
    </source>
</evidence>
<evidence type="ECO:0000313" key="5">
    <source>
        <dbReference type="EMBL" id="RGS48027.1"/>
    </source>
</evidence>
<dbReference type="GO" id="GO:0008422">
    <property type="term" value="F:beta-glucosidase activity"/>
    <property type="evidence" value="ECO:0007669"/>
    <property type="project" value="TreeGrafter"/>
</dbReference>
<dbReference type="GO" id="GO:0016052">
    <property type="term" value="P:carbohydrate catabolic process"/>
    <property type="evidence" value="ECO:0007669"/>
    <property type="project" value="TreeGrafter"/>
</dbReference>
<dbReference type="AlphaFoldDB" id="A0A412J6Q9"/>
<dbReference type="RefSeq" id="WP_118319494.1">
    <property type="nucleotide sequence ID" value="NZ_QRVM01000008.1"/>
</dbReference>
<evidence type="ECO:0000256" key="2">
    <source>
        <dbReference type="ARBA" id="ARBA00022801"/>
    </source>
</evidence>
<comment type="similarity">
    <text evidence="1 4">Belongs to the glycosyl hydrolase 1 family.</text>
</comment>
<dbReference type="FunFam" id="3.20.20.80:FF:000004">
    <property type="entry name" value="Beta-glucosidase 6-phospho-beta-glucosidase"/>
    <property type="match status" value="1"/>
</dbReference>
<keyword evidence="3" id="KW-0326">Glycosidase</keyword>